<feature type="chain" id="PRO_5044885907" evidence="2">
    <location>
        <begin position="24"/>
        <end position="560"/>
    </location>
</feature>
<sequence>MGAERLAIILAAVLVLLLGASSPQQYTAHAENRHVFLDWEVSYAIRSPLGVAKRIITIDGRLPGPLLNLATNDVAHVNVVNTLDEPFLLTWNGLQMRRNSWNDGVAGTNCAIPPGENWTYVFQAKDEVGSFFYRPSLVLHAAAGGHGPIRVNNRPVIAVPFPQPDGEFDVLIGDWYNMDVKEMRGYLDRGRDLPSPDGILINGLGPFAADFTFKPGRTYRLRVSNVGTRTSLSFRIQGHKLLLVEAEGTYTQQKHYASLDVHPGQSLSVLVAADQPSKPSYYMVVSSLFVKPELFGVANVLYAGSGGPPPPGDAPLLEGGPSSQNGGYNRSMEQARGVRMNLTCGAARPNPQGSFRYGRIGVVRTLLLRNDEAEVGGRRRCTVNGVSFADAATPLKLADHFDVAGVFSVVSGRPETRRREPSLGAAVIDARYRDFVQIVFENRLPTLQTWHLDGYSFFVAGMGWGKWSPDARSTYNMVDAIYRSTVQVYPAAWTAVLVSLDNEGMWNLRSQSLDRRYLGQEIYIRVSQGTSEVPNPRDELPMPSNALLCGKAKSCKLGRA</sequence>
<reference evidence="6" key="1">
    <citation type="submission" date="2024-10" db="EMBL/GenBank/DDBJ databases">
        <authorList>
            <person name="Ryan C."/>
        </authorList>
    </citation>
    <scope>NUCLEOTIDE SEQUENCE [LARGE SCALE GENOMIC DNA]</scope>
</reference>
<accession>A0ABC9CLM5</accession>
<dbReference type="PANTHER" id="PTHR11709">
    <property type="entry name" value="MULTI-COPPER OXIDASE"/>
    <property type="match status" value="1"/>
</dbReference>
<evidence type="ECO:0000313" key="6">
    <source>
        <dbReference type="EMBL" id="CAL5022205.1"/>
    </source>
</evidence>
<feature type="domain" description="Plastocyanin-like" evidence="4">
    <location>
        <begin position="394"/>
        <end position="527"/>
    </location>
</feature>
<evidence type="ECO:0000259" key="4">
    <source>
        <dbReference type="Pfam" id="PF07731"/>
    </source>
</evidence>
<dbReference type="InterPro" id="IPR008972">
    <property type="entry name" value="Cupredoxin"/>
</dbReference>
<keyword evidence="7" id="KW-1185">Reference proteome</keyword>
<dbReference type="Pfam" id="PF07732">
    <property type="entry name" value="Cu-oxidase_3"/>
    <property type="match status" value="1"/>
</dbReference>
<evidence type="ECO:0000259" key="3">
    <source>
        <dbReference type="Pfam" id="PF00394"/>
    </source>
</evidence>
<organism evidence="6 7">
    <name type="scientific">Urochloa decumbens</name>
    <dbReference type="NCBI Taxonomy" id="240449"/>
    <lineage>
        <taxon>Eukaryota</taxon>
        <taxon>Viridiplantae</taxon>
        <taxon>Streptophyta</taxon>
        <taxon>Embryophyta</taxon>
        <taxon>Tracheophyta</taxon>
        <taxon>Spermatophyta</taxon>
        <taxon>Magnoliopsida</taxon>
        <taxon>Liliopsida</taxon>
        <taxon>Poales</taxon>
        <taxon>Poaceae</taxon>
        <taxon>PACMAD clade</taxon>
        <taxon>Panicoideae</taxon>
        <taxon>Panicodae</taxon>
        <taxon>Paniceae</taxon>
        <taxon>Melinidinae</taxon>
        <taxon>Urochloa</taxon>
    </lineage>
</organism>
<evidence type="ECO:0000313" key="7">
    <source>
        <dbReference type="Proteomes" id="UP001497457"/>
    </source>
</evidence>
<dbReference type="InterPro" id="IPR045087">
    <property type="entry name" value="Cu-oxidase_fam"/>
</dbReference>
<feature type="domain" description="Plastocyanin-like" evidence="3">
    <location>
        <begin position="170"/>
        <end position="294"/>
    </location>
</feature>
<dbReference type="InterPro" id="IPR011706">
    <property type="entry name" value="Cu-oxidase_C"/>
</dbReference>
<feature type="domain" description="Plastocyanin-like" evidence="5">
    <location>
        <begin position="41"/>
        <end position="154"/>
    </location>
</feature>
<gene>
    <name evidence="6" type="ORF">URODEC1_LOCUS76382</name>
</gene>
<dbReference type="EMBL" id="OZ075113">
    <property type="protein sequence ID" value="CAL5022205.1"/>
    <property type="molecule type" value="Genomic_DNA"/>
</dbReference>
<proteinExistence type="inferred from homology"/>
<dbReference type="PANTHER" id="PTHR11709:SF296">
    <property type="entry name" value="MULTI-COPPER OXIDASE TYPE I FAMILY PROTEIN"/>
    <property type="match status" value="1"/>
</dbReference>
<dbReference type="AlphaFoldDB" id="A0ABC9CLM5"/>
<dbReference type="InterPro" id="IPR011707">
    <property type="entry name" value="Cu-oxidase-like_N"/>
</dbReference>
<evidence type="ECO:0000259" key="5">
    <source>
        <dbReference type="Pfam" id="PF07732"/>
    </source>
</evidence>
<comment type="similarity">
    <text evidence="1">Belongs to the multicopper oxidase family.</text>
</comment>
<evidence type="ECO:0000256" key="1">
    <source>
        <dbReference type="ARBA" id="ARBA00010609"/>
    </source>
</evidence>
<protein>
    <submittedName>
        <fullName evidence="6">Uncharacterized protein</fullName>
    </submittedName>
</protein>
<evidence type="ECO:0000256" key="2">
    <source>
        <dbReference type="SAM" id="SignalP"/>
    </source>
</evidence>
<dbReference type="Proteomes" id="UP001497457">
    <property type="component" value="Chromosome 3rd"/>
</dbReference>
<dbReference type="Pfam" id="PF07731">
    <property type="entry name" value="Cu-oxidase_2"/>
    <property type="match status" value="1"/>
</dbReference>
<name>A0ABC9CLM5_9POAL</name>
<dbReference type="InterPro" id="IPR001117">
    <property type="entry name" value="Cu-oxidase_2nd"/>
</dbReference>
<dbReference type="Pfam" id="PF00394">
    <property type="entry name" value="Cu-oxidase"/>
    <property type="match status" value="1"/>
</dbReference>
<feature type="signal peptide" evidence="2">
    <location>
        <begin position="1"/>
        <end position="23"/>
    </location>
</feature>
<dbReference type="SUPFAM" id="SSF49503">
    <property type="entry name" value="Cupredoxins"/>
    <property type="match status" value="3"/>
</dbReference>
<dbReference type="Gene3D" id="2.60.40.420">
    <property type="entry name" value="Cupredoxins - blue copper proteins"/>
    <property type="match status" value="3"/>
</dbReference>
<keyword evidence="2" id="KW-0732">Signal</keyword>